<dbReference type="Proteomes" id="UP001189429">
    <property type="component" value="Unassembled WGS sequence"/>
</dbReference>
<evidence type="ECO:0000313" key="3">
    <source>
        <dbReference type="Proteomes" id="UP001189429"/>
    </source>
</evidence>
<dbReference type="EMBL" id="CAUYUJ010020959">
    <property type="protein sequence ID" value="CAK0901626.1"/>
    <property type="molecule type" value="Genomic_DNA"/>
</dbReference>
<evidence type="ECO:0000256" key="1">
    <source>
        <dbReference type="SAM" id="Coils"/>
    </source>
</evidence>
<keyword evidence="3" id="KW-1185">Reference proteome</keyword>
<name>A0ABN9XNZ2_9DINO</name>
<keyword evidence="1" id="KW-0175">Coiled coil</keyword>
<comment type="caution">
    <text evidence="2">The sequence shown here is derived from an EMBL/GenBank/DDBJ whole genome shotgun (WGS) entry which is preliminary data.</text>
</comment>
<gene>
    <name evidence="2" type="ORF">PCOR1329_LOCUS78525</name>
</gene>
<feature type="non-terminal residue" evidence="2">
    <location>
        <position position="383"/>
    </location>
</feature>
<feature type="coiled-coil region" evidence="1">
    <location>
        <begin position="207"/>
        <end position="234"/>
    </location>
</feature>
<organism evidence="2 3">
    <name type="scientific">Prorocentrum cordatum</name>
    <dbReference type="NCBI Taxonomy" id="2364126"/>
    <lineage>
        <taxon>Eukaryota</taxon>
        <taxon>Sar</taxon>
        <taxon>Alveolata</taxon>
        <taxon>Dinophyceae</taxon>
        <taxon>Prorocentrales</taxon>
        <taxon>Prorocentraceae</taxon>
        <taxon>Prorocentrum</taxon>
    </lineage>
</organism>
<feature type="non-terminal residue" evidence="2">
    <location>
        <position position="1"/>
    </location>
</feature>
<protein>
    <submittedName>
        <fullName evidence="2">Uncharacterized protein</fullName>
    </submittedName>
</protein>
<evidence type="ECO:0000313" key="2">
    <source>
        <dbReference type="EMBL" id="CAK0901626.1"/>
    </source>
</evidence>
<sequence>DEWIIRERQLGNCGNGSVEEQKKIAIKSFEEKVQDKDAPKKRRGRDWLIGIFKGVEDRLGRFQTSENSWKRQKTVETADDLRQARFLSDSASAASSRVHDEQLEANRAKLYQSTPQPEIPDHLVRPCNRELNMEMDDDITYEMQRDILAKEENDARIAEQEDHDDHLAQQAARVRAQAAQTAIMQGRPKKTKAEVLVDLQKLVRDRCQMVKDTKEKIERSKKNAEDEADELFGKKRSDEAAALRTAFENEIDAYFLEFDALHKKTSETDLAPLLSAEEVDLADAKKKVIDQTKDAYSKLKTDAEKSVGTYKKGVRRIGKSIKVKDSSTDVPALTQKLREVVSANPGDPNSGVTVVAKPGTEYNGEVVLIKPDAAFSFEMTAMT</sequence>
<accession>A0ABN9XNZ2</accession>
<reference evidence="2" key="1">
    <citation type="submission" date="2023-10" db="EMBL/GenBank/DDBJ databases">
        <authorList>
            <person name="Chen Y."/>
            <person name="Shah S."/>
            <person name="Dougan E. K."/>
            <person name="Thang M."/>
            <person name="Chan C."/>
        </authorList>
    </citation>
    <scope>NUCLEOTIDE SEQUENCE [LARGE SCALE GENOMIC DNA]</scope>
</reference>
<proteinExistence type="predicted"/>